<dbReference type="Proteomes" id="UP000886891">
    <property type="component" value="Unassembled WGS sequence"/>
</dbReference>
<dbReference type="InterPro" id="IPR034701">
    <property type="entry name" value="CdaA"/>
</dbReference>
<dbReference type="PANTHER" id="PTHR34185">
    <property type="entry name" value="DIADENYLATE CYCLASE"/>
    <property type="match status" value="1"/>
</dbReference>
<dbReference type="InterPro" id="IPR014046">
    <property type="entry name" value="C-di-AMP_synthase"/>
</dbReference>
<evidence type="ECO:0000256" key="1">
    <source>
        <dbReference type="ARBA" id="ARBA00000877"/>
    </source>
</evidence>
<dbReference type="Pfam" id="PF02457">
    <property type="entry name" value="DAC"/>
    <property type="match status" value="1"/>
</dbReference>
<dbReference type="InterPro" id="IPR050338">
    <property type="entry name" value="DisA"/>
</dbReference>
<evidence type="ECO:0000313" key="12">
    <source>
        <dbReference type="EMBL" id="HIV00572.1"/>
    </source>
</evidence>
<evidence type="ECO:0000259" key="11">
    <source>
        <dbReference type="PROSITE" id="PS51794"/>
    </source>
</evidence>
<proteinExistence type="inferred from homology"/>
<dbReference type="InterPro" id="IPR036888">
    <property type="entry name" value="DNA_integrity_DisA_N_sf"/>
</dbReference>
<reference evidence="12" key="1">
    <citation type="submission" date="2020-10" db="EMBL/GenBank/DDBJ databases">
        <authorList>
            <person name="Gilroy R."/>
        </authorList>
    </citation>
    <scope>NUCLEOTIDE SEQUENCE</scope>
    <source>
        <strain evidence="12">23406</strain>
    </source>
</reference>
<accession>A0A9D1NCG9</accession>
<dbReference type="PANTHER" id="PTHR34185:SF1">
    <property type="entry name" value="DIADENYLATE CYCLASE"/>
    <property type="match status" value="1"/>
</dbReference>
<dbReference type="EC" id="2.7.7.85" evidence="10"/>
<dbReference type="PROSITE" id="PS51794">
    <property type="entry name" value="DAC"/>
    <property type="match status" value="1"/>
</dbReference>
<gene>
    <name evidence="10" type="primary">dacA</name>
    <name evidence="12" type="ORF">IAB14_05640</name>
</gene>
<dbReference type="EMBL" id="DVOH01000040">
    <property type="protein sequence ID" value="HIV00572.1"/>
    <property type="molecule type" value="Genomic_DNA"/>
</dbReference>
<keyword evidence="7 10" id="KW-0067">ATP-binding</keyword>
<feature type="transmembrane region" description="Helical" evidence="10">
    <location>
        <begin position="12"/>
        <end position="30"/>
    </location>
</feature>
<keyword evidence="5 10" id="KW-0548">Nucleotidyltransferase</keyword>
<comment type="caution">
    <text evidence="10">Lacks conserved residue(s) required for the propagation of feature annotation.</text>
</comment>
<evidence type="ECO:0000256" key="8">
    <source>
        <dbReference type="ARBA" id="ARBA00022989"/>
    </source>
</evidence>
<evidence type="ECO:0000256" key="3">
    <source>
        <dbReference type="ARBA" id="ARBA00022679"/>
    </source>
</evidence>
<name>A0A9D1NCG9_9FIRM</name>
<evidence type="ECO:0000256" key="6">
    <source>
        <dbReference type="ARBA" id="ARBA00022741"/>
    </source>
</evidence>
<keyword evidence="4 10" id="KW-0812">Transmembrane</keyword>
<dbReference type="GO" id="GO:0006171">
    <property type="term" value="P:cAMP biosynthetic process"/>
    <property type="evidence" value="ECO:0007669"/>
    <property type="project" value="InterPro"/>
</dbReference>
<dbReference type="PIRSF" id="PIRSF004793">
    <property type="entry name" value="UCP004793"/>
    <property type="match status" value="1"/>
</dbReference>
<comment type="caution">
    <text evidence="12">The sequence shown here is derived from an EMBL/GenBank/DDBJ whole genome shotgun (WGS) entry which is preliminary data.</text>
</comment>
<keyword evidence="6 10" id="KW-0547">Nucleotide-binding</keyword>
<keyword evidence="8 10" id="KW-1133">Transmembrane helix</keyword>
<evidence type="ECO:0000256" key="7">
    <source>
        <dbReference type="ARBA" id="ARBA00022840"/>
    </source>
</evidence>
<dbReference type="GO" id="GO:0005524">
    <property type="term" value="F:ATP binding"/>
    <property type="evidence" value="ECO:0007669"/>
    <property type="project" value="UniProtKB-UniRule"/>
</dbReference>
<dbReference type="GO" id="GO:0106408">
    <property type="term" value="F:diadenylate cyclase activity"/>
    <property type="evidence" value="ECO:0007669"/>
    <property type="project" value="UniProtKB-EC"/>
</dbReference>
<evidence type="ECO:0000256" key="2">
    <source>
        <dbReference type="ARBA" id="ARBA00022475"/>
    </source>
</evidence>
<comment type="subunit">
    <text evidence="10">Probably a homodimer.</text>
</comment>
<organism evidence="12 13">
    <name type="scientific">Candidatus Stercoripulliclostridium merdipullorum</name>
    <dbReference type="NCBI Taxonomy" id="2840952"/>
    <lineage>
        <taxon>Bacteria</taxon>
        <taxon>Bacillati</taxon>
        <taxon>Bacillota</taxon>
        <taxon>Clostridia</taxon>
        <taxon>Eubacteriales</taxon>
        <taxon>Candidatus Stercoripulliclostridium</taxon>
    </lineage>
</organism>
<feature type="transmembrane region" description="Helical" evidence="10">
    <location>
        <begin position="37"/>
        <end position="59"/>
    </location>
</feature>
<keyword evidence="3 10" id="KW-0808">Transferase</keyword>
<evidence type="ECO:0000256" key="5">
    <source>
        <dbReference type="ARBA" id="ARBA00022695"/>
    </source>
</evidence>
<dbReference type="InterPro" id="IPR003390">
    <property type="entry name" value="DNA_integrity_scan_DisA_N"/>
</dbReference>
<dbReference type="Gene3D" id="3.40.1700.10">
    <property type="entry name" value="DNA integrity scanning protein, DisA, N-terminal domain"/>
    <property type="match status" value="1"/>
</dbReference>
<evidence type="ECO:0000256" key="9">
    <source>
        <dbReference type="ARBA" id="ARBA00023136"/>
    </source>
</evidence>
<comment type="catalytic activity">
    <reaction evidence="1 10">
        <text>2 ATP = 3',3'-c-di-AMP + 2 diphosphate</text>
        <dbReference type="Rhea" id="RHEA:35655"/>
        <dbReference type="ChEBI" id="CHEBI:30616"/>
        <dbReference type="ChEBI" id="CHEBI:33019"/>
        <dbReference type="ChEBI" id="CHEBI:71500"/>
        <dbReference type="EC" id="2.7.7.85"/>
    </reaction>
</comment>
<evidence type="ECO:0000256" key="10">
    <source>
        <dbReference type="HAMAP-Rule" id="MF_01499"/>
    </source>
</evidence>
<dbReference type="HAMAP" id="MF_01499">
    <property type="entry name" value="DacA"/>
    <property type="match status" value="1"/>
</dbReference>
<feature type="domain" description="DAC" evidence="11">
    <location>
        <begin position="90"/>
        <end position="243"/>
    </location>
</feature>
<sequence length="265" mass="29333">MPNGYQFRLQSILDLVAVLVALALLFLFFFRKKSVKLLCIYVAVFLVFVGILLFDGFYSVPVAKGIAYALMFFMIASLVVVYQSDFKIMFFNLTKSAEKVGDDDLTDEDMRHAVDEIIKACQTMSKARTGALIVIAPTAVAPHILETGVEMNALVSSQLLESIFNTRAPVHDGAVIVRGNRVLAAGCFLPLSQSQNVSKNLGTRHRAGIGITEESDMLTIIVSEETGIISIAKRGELRRFVTPDRLRDILHETLKISQPSRHRAL</sequence>
<dbReference type="GO" id="GO:0004016">
    <property type="term" value="F:adenylate cyclase activity"/>
    <property type="evidence" value="ECO:0007669"/>
    <property type="project" value="UniProtKB-UniRule"/>
</dbReference>
<comment type="similarity">
    <text evidence="10">Belongs to the adenylate cyclase family. DacA/CdaA subfamily.</text>
</comment>
<reference evidence="12" key="2">
    <citation type="journal article" date="2021" name="PeerJ">
        <title>Extensive microbial diversity within the chicken gut microbiome revealed by metagenomics and culture.</title>
        <authorList>
            <person name="Gilroy R."/>
            <person name="Ravi A."/>
            <person name="Getino M."/>
            <person name="Pursley I."/>
            <person name="Horton D.L."/>
            <person name="Alikhan N.F."/>
            <person name="Baker D."/>
            <person name="Gharbi K."/>
            <person name="Hall N."/>
            <person name="Watson M."/>
            <person name="Adriaenssens E.M."/>
            <person name="Foster-Nyarko E."/>
            <person name="Jarju S."/>
            <person name="Secka A."/>
            <person name="Antonio M."/>
            <person name="Oren A."/>
            <person name="Chaudhuri R.R."/>
            <person name="La Ragione R."/>
            <person name="Hildebrand F."/>
            <person name="Pallen M.J."/>
        </authorList>
    </citation>
    <scope>NUCLEOTIDE SEQUENCE</scope>
    <source>
        <strain evidence="12">23406</strain>
    </source>
</reference>
<comment type="function">
    <text evidence="10">Catalyzes the condensation of 2 ATP molecules into cyclic di-AMP (c-di-AMP), a second messenger used to regulate differing processes in different bacteria.</text>
</comment>
<dbReference type="SUPFAM" id="SSF143597">
    <property type="entry name" value="YojJ-like"/>
    <property type="match status" value="1"/>
</dbReference>
<evidence type="ECO:0000313" key="13">
    <source>
        <dbReference type="Proteomes" id="UP000886891"/>
    </source>
</evidence>
<keyword evidence="9 10" id="KW-0472">Membrane</keyword>
<evidence type="ECO:0000256" key="4">
    <source>
        <dbReference type="ARBA" id="ARBA00022692"/>
    </source>
</evidence>
<keyword evidence="2 10" id="KW-1003">Cell membrane</keyword>
<dbReference type="FunFam" id="3.40.1700.10:FF:000002">
    <property type="entry name" value="Diadenylate cyclase"/>
    <property type="match status" value="1"/>
</dbReference>
<feature type="transmembrane region" description="Helical" evidence="10">
    <location>
        <begin position="65"/>
        <end position="82"/>
    </location>
</feature>
<protein>
    <recommendedName>
        <fullName evidence="10">Diadenylate cyclase</fullName>
        <shortName evidence="10">DAC</shortName>
        <ecNumber evidence="10">2.7.7.85</ecNumber>
    </recommendedName>
    <alternativeName>
        <fullName evidence="10">Cyclic-di-AMP synthase</fullName>
        <shortName evidence="10">c-di-AMP synthase</shortName>
    </alternativeName>
</protein>
<dbReference type="AlphaFoldDB" id="A0A9D1NCG9"/>